<comment type="similarity">
    <text evidence="1">Belongs to the glycosyl hydrolase 1 family.</text>
</comment>
<dbReference type="InterPro" id="IPR017853">
    <property type="entry name" value="GH"/>
</dbReference>
<comment type="caution">
    <text evidence="3">The sequence shown here is derived from an EMBL/GenBank/DDBJ whole genome shotgun (WGS) entry which is preliminary data.</text>
</comment>
<dbReference type="PROSITE" id="PS00653">
    <property type="entry name" value="GLYCOSYL_HYDROL_F1_2"/>
    <property type="match status" value="1"/>
</dbReference>
<evidence type="ECO:0000313" key="4">
    <source>
        <dbReference type="Proteomes" id="UP001085076"/>
    </source>
</evidence>
<protein>
    <submittedName>
        <fullName evidence="3">Uncharacterized protein</fullName>
    </submittedName>
</protein>
<dbReference type="EMBL" id="JAGGNH010000003">
    <property type="protein sequence ID" value="KAJ0977611.1"/>
    <property type="molecule type" value="Genomic_DNA"/>
</dbReference>
<accession>A0A9D5HIB4</accession>
<keyword evidence="4" id="KW-1185">Reference proteome</keyword>
<dbReference type="Pfam" id="PF00232">
    <property type="entry name" value="Glyco_hydro_1"/>
    <property type="match status" value="1"/>
</dbReference>
<organism evidence="3 4">
    <name type="scientific">Dioscorea zingiberensis</name>
    <dbReference type="NCBI Taxonomy" id="325984"/>
    <lineage>
        <taxon>Eukaryota</taxon>
        <taxon>Viridiplantae</taxon>
        <taxon>Streptophyta</taxon>
        <taxon>Embryophyta</taxon>
        <taxon>Tracheophyta</taxon>
        <taxon>Spermatophyta</taxon>
        <taxon>Magnoliopsida</taxon>
        <taxon>Liliopsida</taxon>
        <taxon>Dioscoreales</taxon>
        <taxon>Dioscoreaceae</taxon>
        <taxon>Dioscorea</taxon>
    </lineage>
</organism>
<reference evidence="3" key="1">
    <citation type="submission" date="2021-03" db="EMBL/GenBank/DDBJ databases">
        <authorList>
            <person name="Li Z."/>
            <person name="Yang C."/>
        </authorList>
    </citation>
    <scope>NUCLEOTIDE SEQUENCE</scope>
    <source>
        <strain evidence="3">Dzin_1.0</strain>
        <tissue evidence="3">Leaf</tissue>
    </source>
</reference>
<proteinExistence type="inferred from homology"/>
<dbReference type="AlphaFoldDB" id="A0A9D5HIB4"/>
<name>A0A9D5HIB4_9LILI</name>
<dbReference type="OrthoDB" id="65569at2759"/>
<sequence length="107" mass="11627">MFSNAEMATCLEVGRVFALLSPFQMPSQTSMHFTIFGYARSKLTDAELRDMVSTLTCRIDKREDFPPGFIFGAGTSAYQVEGAVAEDGRKPSIWDAYAQAGGCAVDA</sequence>
<dbReference type="GO" id="GO:0005975">
    <property type="term" value="P:carbohydrate metabolic process"/>
    <property type="evidence" value="ECO:0007669"/>
    <property type="project" value="InterPro"/>
</dbReference>
<dbReference type="InterPro" id="IPR001360">
    <property type="entry name" value="Glyco_hydro_1"/>
</dbReference>
<gene>
    <name evidence="3" type="ORF">J5N97_013085</name>
</gene>
<dbReference type="GO" id="GO:0008422">
    <property type="term" value="F:beta-glucosidase activity"/>
    <property type="evidence" value="ECO:0007669"/>
    <property type="project" value="UniProtKB-ARBA"/>
</dbReference>
<dbReference type="SUPFAM" id="SSF51445">
    <property type="entry name" value="(Trans)glycosidases"/>
    <property type="match status" value="1"/>
</dbReference>
<dbReference type="InterPro" id="IPR033132">
    <property type="entry name" value="GH_1_N_CS"/>
</dbReference>
<dbReference type="Gene3D" id="3.20.20.80">
    <property type="entry name" value="Glycosidases"/>
    <property type="match status" value="1"/>
</dbReference>
<dbReference type="Proteomes" id="UP001085076">
    <property type="component" value="Miscellaneous, Linkage group lg03"/>
</dbReference>
<evidence type="ECO:0000313" key="3">
    <source>
        <dbReference type="EMBL" id="KAJ0977611.1"/>
    </source>
</evidence>
<evidence type="ECO:0000256" key="2">
    <source>
        <dbReference type="ARBA" id="ARBA00022801"/>
    </source>
</evidence>
<evidence type="ECO:0000256" key="1">
    <source>
        <dbReference type="ARBA" id="ARBA00010838"/>
    </source>
</evidence>
<keyword evidence="2" id="KW-0378">Hydrolase</keyword>
<reference evidence="3" key="2">
    <citation type="journal article" date="2022" name="Hortic Res">
        <title>The genome of Dioscorea zingiberensis sheds light on the biosynthesis, origin and evolution of the medicinally important diosgenin saponins.</title>
        <authorList>
            <person name="Li Y."/>
            <person name="Tan C."/>
            <person name="Li Z."/>
            <person name="Guo J."/>
            <person name="Li S."/>
            <person name="Chen X."/>
            <person name="Wang C."/>
            <person name="Dai X."/>
            <person name="Yang H."/>
            <person name="Song W."/>
            <person name="Hou L."/>
            <person name="Xu J."/>
            <person name="Tong Z."/>
            <person name="Xu A."/>
            <person name="Yuan X."/>
            <person name="Wang W."/>
            <person name="Yang Q."/>
            <person name="Chen L."/>
            <person name="Sun Z."/>
            <person name="Wang K."/>
            <person name="Pan B."/>
            <person name="Chen J."/>
            <person name="Bao Y."/>
            <person name="Liu F."/>
            <person name="Qi X."/>
            <person name="Gang D.R."/>
            <person name="Wen J."/>
            <person name="Li J."/>
        </authorList>
    </citation>
    <scope>NUCLEOTIDE SEQUENCE</scope>
    <source>
        <strain evidence="3">Dzin_1.0</strain>
    </source>
</reference>